<evidence type="ECO:0000256" key="1">
    <source>
        <dbReference type="ARBA" id="ARBA00004496"/>
    </source>
</evidence>
<evidence type="ECO:0000256" key="2">
    <source>
        <dbReference type="ARBA" id="ARBA00022490"/>
    </source>
</evidence>
<feature type="domain" description="Tyrosine-protein phosphatase" evidence="4">
    <location>
        <begin position="55"/>
        <end position="204"/>
    </location>
</feature>
<keyword evidence="2" id="KW-0963">Cytoplasm</keyword>
<dbReference type="OrthoDB" id="6375174at2759"/>
<evidence type="ECO:0000313" key="6">
    <source>
        <dbReference type="Proteomes" id="UP000193411"/>
    </source>
</evidence>
<dbReference type="STRING" id="765915.A0A1Y2HHN6"/>
<dbReference type="Pfam" id="PF03162">
    <property type="entry name" value="Y_phosphatase2"/>
    <property type="match status" value="1"/>
</dbReference>
<dbReference type="CDD" id="cd14528">
    <property type="entry name" value="PFA-DSP_Siw14"/>
    <property type="match status" value="1"/>
</dbReference>
<dbReference type="EMBL" id="MCFL01000044">
    <property type="protein sequence ID" value="ORZ32592.1"/>
    <property type="molecule type" value="Genomic_DNA"/>
</dbReference>
<dbReference type="SUPFAM" id="SSF52799">
    <property type="entry name" value="(Phosphotyrosine protein) phosphatases II"/>
    <property type="match status" value="1"/>
</dbReference>
<dbReference type="GO" id="GO:0016791">
    <property type="term" value="F:phosphatase activity"/>
    <property type="evidence" value="ECO:0007669"/>
    <property type="project" value="InterPro"/>
</dbReference>
<evidence type="ECO:0000313" key="5">
    <source>
        <dbReference type="EMBL" id="ORZ32592.1"/>
    </source>
</evidence>
<dbReference type="InterPro" id="IPR004861">
    <property type="entry name" value="Siw14-like"/>
</dbReference>
<dbReference type="PANTHER" id="PTHR31126:SF48">
    <property type="entry name" value="INOSITOL PHOSPHATASE SIW14"/>
    <property type="match status" value="1"/>
</dbReference>
<dbReference type="FunFam" id="3.90.190.10:FF:000035">
    <property type="entry name" value="Tyrosine phosphatase, putative"/>
    <property type="match status" value="1"/>
</dbReference>
<evidence type="ECO:0000256" key="3">
    <source>
        <dbReference type="ARBA" id="ARBA00022801"/>
    </source>
</evidence>
<dbReference type="PROSITE" id="PS50054">
    <property type="entry name" value="TYR_PHOSPHATASE_DUAL"/>
    <property type="match status" value="1"/>
</dbReference>
<dbReference type="InterPro" id="IPR020422">
    <property type="entry name" value="TYR_PHOSPHATASE_DUAL_dom"/>
</dbReference>
<gene>
    <name evidence="5" type="ORF">BCR44DRAFT_1439872</name>
</gene>
<protein>
    <submittedName>
        <fullName evidence="5">Tyrosine phosphatase family-domain-containing protein</fullName>
    </submittedName>
</protein>
<keyword evidence="3" id="KW-0378">Hydrolase</keyword>
<dbReference type="PANTHER" id="PTHR31126">
    <property type="entry name" value="TYROSINE-PROTEIN PHOSPHATASE"/>
    <property type="match status" value="1"/>
</dbReference>
<dbReference type="PRINTS" id="PR01911">
    <property type="entry name" value="PFDSPHPHTASE"/>
</dbReference>
<name>A0A1Y2HHN6_9FUNG</name>
<sequence length="217" mass="23882">MNVPAFTMEPTLPVPVTSPSAIGANAIMSVFAPTSSVPSMPATLSRPPILVPPLNFAMVASGVYRSGYPNKKNFAFLKTLHLKSVIYLDPDDYAPDNLAFLDSENIAFLQLPIKGNKEPFVEIDSKLVRQVLEFILDPLNRPALIHCHKGKHRVGCVVGCLRKLCHWSSTAIFAEYRRFAGDKIRIADQEFIEMFDANATGPSGAAEEVKHSNKKTK</sequence>
<evidence type="ECO:0000259" key="4">
    <source>
        <dbReference type="PROSITE" id="PS50054"/>
    </source>
</evidence>
<dbReference type="InterPro" id="IPR029021">
    <property type="entry name" value="Prot-tyrosine_phosphatase-like"/>
</dbReference>
<dbReference type="Gene3D" id="3.90.190.10">
    <property type="entry name" value="Protein tyrosine phosphatase superfamily"/>
    <property type="match status" value="1"/>
</dbReference>
<comment type="subcellular location">
    <subcellularLocation>
        <location evidence="1">Cytoplasm</location>
    </subcellularLocation>
</comment>
<accession>A0A1Y2HHN6</accession>
<proteinExistence type="predicted"/>
<dbReference type="AlphaFoldDB" id="A0A1Y2HHN6"/>
<comment type="caution">
    <text evidence="5">The sequence shown here is derived from an EMBL/GenBank/DDBJ whole genome shotgun (WGS) entry which is preliminary data.</text>
</comment>
<dbReference type="Proteomes" id="UP000193411">
    <property type="component" value="Unassembled WGS sequence"/>
</dbReference>
<dbReference type="InterPro" id="IPR020428">
    <property type="entry name" value="PFA-DSPs"/>
</dbReference>
<dbReference type="GO" id="GO:0005737">
    <property type="term" value="C:cytoplasm"/>
    <property type="evidence" value="ECO:0007669"/>
    <property type="project" value="UniProtKB-SubCell"/>
</dbReference>
<organism evidence="5 6">
    <name type="scientific">Catenaria anguillulae PL171</name>
    <dbReference type="NCBI Taxonomy" id="765915"/>
    <lineage>
        <taxon>Eukaryota</taxon>
        <taxon>Fungi</taxon>
        <taxon>Fungi incertae sedis</taxon>
        <taxon>Blastocladiomycota</taxon>
        <taxon>Blastocladiomycetes</taxon>
        <taxon>Blastocladiales</taxon>
        <taxon>Catenariaceae</taxon>
        <taxon>Catenaria</taxon>
    </lineage>
</organism>
<reference evidence="5 6" key="1">
    <citation type="submission" date="2016-07" db="EMBL/GenBank/DDBJ databases">
        <title>Pervasive Adenine N6-methylation of Active Genes in Fungi.</title>
        <authorList>
            <consortium name="DOE Joint Genome Institute"/>
            <person name="Mondo S.J."/>
            <person name="Dannebaum R.O."/>
            <person name="Kuo R.C."/>
            <person name="Labutti K."/>
            <person name="Haridas S."/>
            <person name="Kuo A."/>
            <person name="Salamov A."/>
            <person name="Ahrendt S.R."/>
            <person name="Lipzen A."/>
            <person name="Sullivan W."/>
            <person name="Andreopoulos W.B."/>
            <person name="Clum A."/>
            <person name="Lindquist E."/>
            <person name="Daum C."/>
            <person name="Ramamoorthy G.K."/>
            <person name="Gryganskyi A."/>
            <person name="Culley D."/>
            <person name="Magnuson J.K."/>
            <person name="James T.Y."/>
            <person name="O'Malley M.A."/>
            <person name="Stajich J.E."/>
            <person name="Spatafora J.W."/>
            <person name="Visel A."/>
            <person name="Grigoriev I.V."/>
        </authorList>
    </citation>
    <scope>NUCLEOTIDE SEQUENCE [LARGE SCALE GENOMIC DNA]</scope>
    <source>
        <strain evidence="5 6">PL171</strain>
    </source>
</reference>
<keyword evidence="6" id="KW-1185">Reference proteome</keyword>